<evidence type="ECO:0000259" key="4">
    <source>
        <dbReference type="PROSITE" id="PS50009"/>
    </source>
</evidence>
<feature type="compositionally biased region" description="Basic and acidic residues" evidence="3">
    <location>
        <begin position="347"/>
        <end position="363"/>
    </location>
</feature>
<dbReference type="InterPro" id="IPR023578">
    <property type="entry name" value="Ras_GEF_dom_sf"/>
</dbReference>
<accession>A0A315W246</accession>
<dbReference type="GO" id="GO:0007265">
    <property type="term" value="P:Ras protein signal transduction"/>
    <property type="evidence" value="ECO:0007669"/>
    <property type="project" value="TreeGrafter"/>
</dbReference>
<sequence>MRRAVRPSELVGSVWTKEDREKNSPNLLRMIRHTTNLTLWFEKCIVEMMNHEERVAVLSRVIEILQVFQELNNFNGVLEVVSAINSVPAIPERKKKILEEAVELSQDHFKKYLAKLKSINPPCVPFFGIYLTNILKTEEGNPDFLRRHGKDLINFSKRRKVAEITGEIQQYQNQPYCLKLEQDIRKYFENLNPMENMSEKEFSDYLFKKSLEIEPRNARQPARFPRKTTYSLKSPGLRPVRTSTSGTLKGHPVALERDLQHKITFRSIAENDQDPPSSASVPTSPNTPTPPPSASSDLGPVFDHDLNSSYGSSMFPCPLNPSKLQSVSCGSLHQLGEEPKPPPLPPRRKDTVSEAKVRNERTKTLCPLPTAAPPVPPRHNPVPQLPKLPPKTYKRDALQPPLQGLPLVENTDGSQ</sequence>
<comment type="caution">
    <text evidence="5">The sequence shown here is derived from an EMBL/GenBank/DDBJ whole genome shotgun (WGS) entry which is preliminary data.</text>
</comment>
<keyword evidence="1 2" id="KW-0344">Guanine-nucleotide releasing factor</keyword>
<feature type="compositionally biased region" description="Low complexity" evidence="3">
    <location>
        <begin position="275"/>
        <end position="284"/>
    </location>
</feature>
<evidence type="ECO:0000313" key="5">
    <source>
        <dbReference type="EMBL" id="PWA29636.1"/>
    </source>
</evidence>
<feature type="region of interest" description="Disordered" evidence="3">
    <location>
        <begin position="332"/>
        <end position="415"/>
    </location>
</feature>
<dbReference type="InterPro" id="IPR036964">
    <property type="entry name" value="RASGEF_cat_dom_sf"/>
</dbReference>
<feature type="domain" description="Ras-GEF" evidence="4">
    <location>
        <begin position="1"/>
        <end position="216"/>
    </location>
</feature>
<evidence type="ECO:0000256" key="3">
    <source>
        <dbReference type="SAM" id="MobiDB-lite"/>
    </source>
</evidence>
<organism evidence="5 6">
    <name type="scientific">Gambusia affinis</name>
    <name type="common">Western mosquitofish</name>
    <name type="synonym">Heterandria affinis</name>
    <dbReference type="NCBI Taxonomy" id="33528"/>
    <lineage>
        <taxon>Eukaryota</taxon>
        <taxon>Metazoa</taxon>
        <taxon>Chordata</taxon>
        <taxon>Craniata</taxon>
        <taxon>Vertebrata</taxon>
        <taxon>Euteleostomi</taxon>
        <taxon>Actinopterygii</taxon>
        <taxon>Neopterygii</taxon>
        <taxon>Teleostei</taxon>
        <taxon>Neoteleostei</taxon>
        <taxon>Acanthomorphata</taxon>
        <taxon>Ovalentaria</taxon>
        <taxon>Atherinomorphae</taxon>
        <taxon>Cyprinodontiformes</taxon>
        <taxon>Poeciliidae</taxon>
        <taxon>Poeciliinae</taxon>
        <taxon>Gambusia</taxon>
    </lineage>
</organism>
<gene>
    <name evidence="5" type="ORF">CCH79_00007968</name>
</gene>
<keyword evidence="6" id="KW-1185">Reference proteome</keyword>
<dbReference type="GO" id="GO:0005085">
    <property type="term" value="F:guanyl-nucleotide exchange factor activity"/>
    <property type="evidence" value="ECO:0007669"/>
    <property type="project" value="UniProtKB-KW"/>
</dbReference>
<dbReference type="PANTHER" id="PTHR23113">
    <property type="entry name" value="GUANINE NUCLEOTIDE EXCHANGE FACTOR"/>
    <property type="match status" value="1"/>
</dbReference>
<feature type="region of interest" description="Disordered" evidence="3">
    <location>
        <begin position="217"/>
        <end position="254"/>
    </location>
</feature>
<dbReference type="Proteomes" id="UP000250572">
    <property type="component" value="Unassembled WGS sequence"/>
</dbReference>
<evidence type="ECO:0000256" key="1">
    <source>
        <dbReference type="ARBA" id="ARBA00022658"/>
    </source>
</evidence>
<dbReference type="InterPro" id="IPR019804">
    <property type="entry name" value="Ras_G-nucl-exch_fac_CS"/>
</dbReference>
<dbReference type="GO" id="GO:0005886">
    <property type="term" value="C:plasma membrane"/>
    <property type="evidence" value="ECO:0007669"/>
    <property type="project" value="TreeGrafter"/>
</dbReference>
<dbReference type="SUPFAM" id="SSF48366">
    <property type="entry name" value="Ras GEF"/>
    <property type="match status" value="1"/>
</dbReference>
<dbReference type="PANTHER" id="PTHR23113:SF150">
    <property type="entry name" value="SON OF SEVENLESS HOMOLOG 2"/>
    <property type="match status" value="1"/>
</dbReference>
<dbReference type="InterPro" id="IPR001895">
    <property type="entry name" value="RASGEF_cat_dom"/>
</dbReference>
<dbReference type="CDD" id="cd00155">
    <property type="entry name" value="RasGEF"/>
    <property type="match status" value="1"/>
</dbReference>
<dbReference type="AlphaFoldDB" id="A0A315W246"/>
<dbReference type="PROSITE" id="PS50009">
    <property type="entry name" value="RASGEF_CAT"/>
    <property type="match status" value="1"/>
</dbReference>
<evidence type="ECO:0000313" key="6">
    <source>
        <dbReference type="Proteomes" id="UP000250572"/>
    </source>
</evidence>
<dbReference type="Gene3D" id="1.10.840.10">
    <property type="entry name" value="Ras guanine-nucleotide exchange factors catalytic domain"/>
    <property type="match status" value="2"/>
</dbReference>
<feature type="region of interest" description="Disordered" evidence="3">
    <location>
        <begin position="268"/>
        <end position="307"/>
    </location>
</feature>
<feature type="compositionally biased region" description="Pro residues" evidence="3">
    <location>
        <begin position="370"/>
        <end position="389"/>
    </location>
</feature>
<protein>
    <recommendedName>
        <fullName evidence="4">Ras-GEF domain-containing protein</fullName>
    </recommendedName>
</protein>
<dbReference type="PROSITE" id="PS00720">
    <property type="entry name" value="RASGEF"/>
    <property type="match status" value="1"/>
</dbReference>
<reference evidence="5 6" key="1">
    <citation type="journal article" date="2018" name="G3 (Bethesda)">
        <title>A High-Quality Reference Genome for the Invasive Mosquitofish Gambusia affinis Using a Chicago Library.</title>
        <authorList>
            <person name="Hoffberg S.L."/>
            <person name="Troendle N.J."/>
            <person name="Glenn T.C."/>
            <person name="Mahmud O."/>
            <person name="Louha S."/>
            <person name="Chalopin D."/>
            <person name="Bennetzen J.L."/>
            <person name="Mauricio R."/>
        </authorList>
    </citation>
    <scope>NUCLEOTIDE SEQUENCE [LARGE SCALE GENOMIC DNA]</scope>
    <source>
        <strain evidence="5">NE01/NJP1002.9</strain>
        <tissue evidence="5">Muscle</tissue>
    </source>
</reference>
<dbReference type="SMART" id="SM00147">
    <property type="entry name" value="RasGEF"/>
    <property type="match status" value="1"/>
</dbReference>
<proteinExistence type="predicted"/>
<dbReference type="EMBL" id="NHOQ01000541">
    <property type="protein sequence ID" value="PWA29636.1"/>
    <property type="molecule type" value="Genomic_DNA"/>
</dbReference>
<name>A0A315W246_GAMAF</name>
<dbReference type="InterPro" id="IPR008937">
    <property type="entry name" value="Ras-like_GEF"/>
</dbReference>
<dbReference type="Pfam" id="PF00617">
    <property type="entry name" value="RasGEF"/>
    <property type="match status" value="1"/>
</dbReference>
<evidence type="ECO:0000256" key="2">
    <source>
        <dbReference type="PROSITE-ProRule" id="PRU00168"/>
    </source>
</evidence>